<proteinExistence type="predicted"/>
<dbReference type="Proteomes" id="UP000681967">
    <property type="component" value="Unassembled WGS sequence"/>
</dbReference>
<evidence type="ECO:0000313" key="1">
    <source>
        <dbReference type="EMBL" id="CAF4857452.1"/>
    </source>
</evidence>
<evidence type="ECO:0000313" key="3">
    <source>
        <dbReference type="Proteomes" id="UP000681967"/>
    </source>
</evidence>
<reference evidence="1" key="1">
    <citation type="submission" date="2021-02" db="EMBL/GenBank/DDBJ databases">
        <authorList>
            <person name="Nowell W R."/>
        </authorList>
    </citation>
    <scope>NUCLEOTIDE SEQUENCE</scope>
</reference>
<protein>
    <submittedName>
        <fullName evidence="1">Uncharacterized protein</fullName>
    </submittedName>
</protein>
<dbReference type="Proteomes" id="UP000681720">
    <property type="component" value="Unassembled WGS sequence"/>
</dbReference>
<gene>
    <name evidence="1" type="ORF">BYL167_LOCUS50452</name>
    <name evidence="2" type="ORF">GIL414_LOCUS59170</name>
</gene>
<evidence type="ECO:0000313" key="2">
    <source>
        <dbReference type="EMBL" id="CAF5036166.1"/>
    </source>
</evidence>
<organism evidence="1 3">
    <name type="scientific">Rotaria magnacalcarata</name>
    <dbReference type="NCBI Taxonomy" id="392030"/>
    <lineage>
        <taxon>Eukaryota</taxon>
        <taxon>Metazoa</taxon>
        <taxon>Spiralia</taxon>
        <taxon>Gnathifera</taxon>
        <taxon>Rotifera</taxon>
        <taxon>Eurotatoria</taxon>
        <taxon>Bdelloidea</taxon>
        <taxon>Philodinida</taxon>
        <taxon>Philodinidae</taxon>
        <taxon>Rotaria</taxon>
    </lineage>
</organism>
<accession>A0A8S3BYZ0</accession>
<dbReference type="EMBL" id="CAJOBJ010222529">
    <property type="protein sequence ID" value="CAF5036166.1"/>
    <property type="molecule type" value="Genomic_DNA"/>
</dbReference>
<dbReference type="AlphaFoldDB" id="A0A8S3BYZ0"/>
<sequence>SIWTTSLAAIQRTITGLLTLDHHHRAFVGQRQLINVSFLF</sequence>
<comment type="caution">
    <text evidence="1">The sequence shown here is derived from an EMBL/GenBank/DDBJ whole genome shotgun (WGS) entry which is preliminary data.</text>
</comment>
<feature type="non-terminal residue" evidence="1">
    <location>
        <position position="1"/>
    </location>
</feature>
<name>A0A8S3BYZ0_9BILA</name>
<dbReference type="EMBL" id="CAJOBH010154447">
    <property type="protein sequence ID" value="CAF4857452.1"/>
    <property type="molecule type" value="Genomic_DNA"/>
</dbReference>